<dbReference type="AlphaFoldDB" id="A0A833L184"/>
<dbReference type="Proteomes" id="UP000488506">
    <property type="component" value="Unassembled WGS sequence"/>
</dbReference>
<sequence>MARKSKKGQFRVINEIKDQLILQADRWGKSGFYTPLKLEEMELEQCRKIKSDFLAERSNLEYEMCLLGTDKKEVLIKIERLESYIKKADRVIEAHERRINKMLDKLVGDKKAVKKAEDYINTKHTVSVIIQ</sequence>
<reference evidence="2 3" key="1">
    <citation type="submission" date="2019-12" db="EMBL/GenBank/DDBJ databases">
        <authorList>
            <person name="Wolfe R."/>
            <person name="Danczak R."/>
            <person name="Wilkins M."/>
        </authorList>
    </citation>
    <scope>NUCLEOTIDE SEQUENCE [LARGE SCALE GENOMIC DNA]</scope>
    <source>
        <strain evidence="2">X2_MaxBin.013</strain>
    </source>
</reference>
<proteinExistence type="predicted"/>
<comment type="caution">
    <text evidence="2">The sequence shown here is derived from an EMBL/GenBank/DDBJ whole genome shotgun (WGS) entry which is preliminary data.</text>
</comment>
<accession>A0A833L184</accession>
<evidence type="ECO:0008006" key="4">
    <source>
        <dbReference type="Google" id="ProtNLM"/>
    </source>
</evidence>
<evidence type="ECO:0000313" key="2">
    <source>
        <dbReference type="EMBL" id="KAF0134342.1"/>
    </source>
</evidence>
<evidence type="ECO:0000313" key="3">
    <source>
        <dbReference type="Proteomes" id="UP000488506"/>
    </source>
</evidence>
<name>A0A833L184_UNCSA</name>
<organism evidence="2 3">
    <name type="scientific">Candidatus Saganbacteria bacterium</name>
    <dbReference type="NCBI Taxonomy" id="2575572"/>
    <lineage>
        <taxon>Bacteria</taxon>
        <taxon>Bacillati</taxon>
        <taxon>Saganbacteria</taxon>
    </lineage>
</organism>
<feature type="coiled-coil region" evidence="1">
    <location>
        <begin position="78"/>
        <end position="105"/>
    </location>
</feature>
<protein>
    <recommendedName>
        <fullName evidence="4">Flagellar FliJ protein</fullName>
    </recommendedName>
</protein>
<gene>
    <name evidence="2" type="ORF">FD145_722</name>
</gene>
<dbReference type="EMBL" id="WPAF01000009">
    <property type="protein sequence ID" value="KAF0134342.1"/>
    <property type="molecule type" value="Genomic_DNA"/>
</dbReference>
<keyword evidence="1" id="KW-0175">Coiled coil</keyword>
<evidence type="ECO:0000256" key="1">
    <source>
        <dbReference type="SAM" id="Coils"/>
    </source>
</evidence>